<dbReference type="Proteomes" id="UP000186336">
    <property type="component" value="Chromosome"/>
</dbReference>
<keyword evidence="2" id="KW-1185">Reference proteome</keyword>
<accession>A0A1P8MSD6</accession>
<dbReference type="STRING" id="299262.BWR18_03985"/>
<dbReference type="EMBL" id="CP019312">
    <property type="protein sequence ID" value="APX10944.1"/>
    <property type="molecule type" value="Genomic_DNA"/>
</dbReference>
<dbReference type="KEGG" id="tom:BWR18_03985"/>
<evidence type="ECO:0000313" key="2">
    <source>
        <dbReference type="Proteomes" id="UP000186336"/>
    </source>
</evidence>
<reference evidence="1 2" key="1">
    <citation type="submission" date="2017-01" db="EMBL/GenBank/DDBJ databases">
        <title>Complete genome of Tateyamaria omphalii DOK1-4 isolated from seawater in Dokdo.</title>
        <authorList>
            <person name="Kim J.H."/>
            <person name="Chi W.-J."/>
        </authorList>
    </citation>
    <scope>NUCLEOTIDE SEQUENCE [LARGE SCALE GENOMIC DNA]</scope>
    <source>
        <strain evidence="1 2">DOK1-4</strain>
    </source>
</reference>
<protein>
    <submittedName>
        <fullName evidence="1">Uncharacterized protein</fullName>
    </submittedName>
</protein>
<sequence>MWRWTMEMFTLTRRSDGLVYRFARDPGAVRCYRRADRPDLTLGWDAALGWIMRDPGSGALVGRTWALSVSEQGRRPPEGPWVTAKDAKSHIYDLSYGGDADDEERLP</sequence>
<dbReference type="AlphaFoldDB" id="A0A1P8MSD6"/>
<evidence type="ECO:0000313" key="1">
    <source>
        <dbReference type="EMBL" id="APX10944.1"/>
    </source>
</evidence>
<gene>
    <name evidence="1" type="ORF">BWR18_03985</name>
</gene>
<proteinExistence type="predicted"/>
<name>A0A1P8MSD6_9RHOB</name>
<organism evidence="1 2">
    <name type="scientific">Tateyamaria omphalii</name>
    <dbReference type="NCBI Taxonomy" id="299262"/>
    <lineage>
        <taxon>Bacteria</taxon>
        <taxon>Pseudomonadati</taxon>
        <taxon>Pseudomonadota</taxon>
        <taxon>Alphaproteobacteria</taxon>
        <taxon>Rhodobacterales</taxon>
        <taxon>Roseobacteraceae</taxon>
        <taxon>Tateyamaria</taxon>
    </lineage>
</organism>